<dbReference type="EMBL" id="NUEQ01000019">
    <property type="protein sequence ID" value="PEJ33310.1"/>
    <property type="molecule type" value="Genomic_DNA"/>
</dbReference>
<dbReference type="InterPro" id="IPR001296">
    <property type="entry name" value="Glyco_trans_1"/>
</dbReference>
<dbReference type="Pfam" id="PF00534">
    <property type="entry name" value="Glycos_transf_1"/>
    <property type="match status" value="1"/>
</dbReference>
<dbReference type="Proteomes" id="UP000220106">
    <property type="component" value="Unassembled WGS sequence"/>
</dbReference>
<dbReference type="CDD" id="cd03820">
    <property type="entry name" value="GT4_AmsD-like"/>
    <property type="match status" value="1"/>
</dbReference>
<reference evidence="3 4" key="1">
    <citation type="submission" date="2017-09" db="EMBL/GenBank/DDBJ databases">
        <title>Large-scale bioinformatics analysis of Bacillus genomes uncovers conserved roles of natural products in bacterial physiology.</title>
        <authorList>
            <consortium name="Agbiome Team Llc"/>
            <person name="Bleich R.M."/>
            <person name="Kirk G.J."/>
            <person name="Santa Maria K.C."/>
            <person name="Allen S.E."/>
            <person name="Farag S."/>
            <person name="Shank E.A."/>
            <person name="Bowers A."/>
        </authorList>
    </citation>
    <scope>NUCLEOTIDE SEQUENCE [LARGE SCALE GENOMIC DNA]</scope>
    <source>
        <strain evidence="3 4">AFS003229</strain>
    </source>
</reference>
<dbReference type="Proteomes" id="UP000260457">
    <property type="component" value="Chromosome"/>
</dbReference>
<dbReference type="SUPFAM" id="SSF53756">
    <property type="entry name" value="UDP-Glycosyltransferase/glycogen phosphorylase"/>
    <property type="match status" value="1"/>
</dbReference>
<reference evidence="2 5" key="2">
    <citation type="submission" date="2018-07" db="EMBL/GenBank/DDBJ databases">
        <title>The molecular basis for the intramolecular migration of carboxyl group in the catabolism of para-hydroxybenzoate via gentisate.</title>
        <authorList>
            <person name="Zhao H."/>
            <person name="Xu Y."/>
            <person name="Lin S."/>
            <person name="Spain J.C."/>
            <person name="Zhou N.-Y."/>
        </authorList>
    </citation>
    <scope>NUCLEOTIDE SEQUENCE [LARGE SCALE GENOMIC DNA]</scope>
    <source>
        <strain evidence="2 5">PHB-7a</strain>
    </source>
</reference>
<sequence length="401" mass="45674">MKIRFLVFDIYGMGGTVRTVLNVTNYLAQSGYDIEIISVFRYRKVPFFEIDPRIKVVVLHDVVSRRKDDTSLKTRIANKLSKMKSKLIHTDDEGYHFFSLLTDIKLYNIIKTINSGILVTTRPSFNIFASKYANKEVRIIGQEHLNFSIYPEGMKKSIIKHYVKLDYLATLTDEDTKDYNELLKDGKVEVRKITNSIPNLQGVVSPLDSKTIIAAGRLVPQKGFDLLIEAFKIVNHQYPDWKLKIFGGGREKENLQDLITKYKLYNHVILMGSTQHIDIELSKASIYALSSRFEGFGMVIVEAMQCGVPVVSFDCPKGPSEIISHNEDGILVEDGNVEKFAESLMALMEDFETRKEFSEKGLESVKRFEIDNIGKIWEDIIKENTHSTNKQPINSLGGTIN</sequence>
<dbReference type="PANTHER" id="PTHR12526">
    <property type="entry name" value="GLYCOSYLTRANSFERASE"/>
    <property type="match status" value="1"/>
</dbReference>
<dbReference type="RefSeq" id="WP_098176080.1">
    <property type="nucleotide sequence ID" value="NZ_CP030926.1"/>
</dbReference>
<dbReference type="EMBL" id="CP030926">
    <property type="protein sequence ID" value="AXN38347.1"/>
    <property type="molecule type" value="Genomic_DNA"/>
</dbReference>
<dbReference type="Gene3D" id="3.40.50.2000">
    <property type="entry name" value="Glycogen Phosphorylase B"/>
    <property type="match status" value="2"/>
</dbReference>
<dbReference type="GO" id="GO:0016757">
    <property type="term" value="F:glycosyltransferase activity"/>
    <property type="evidence" value="ECO:0007669"/>
    <property type="project" value="InterPro"/>
</dbReference>
<keyword evidence="5" id="KW-1185">Reference proteome</keyword>
<dbReference type="KEGG" id="pbut:DTO10_07820"/>
<dbReference type="PANTHER" id="PTHR12526:SF630">
    <property type="entry name" value="GLYCOSYLTRANSFERASE"/>
    <property type="match status" value="1"/>
</dbReference>
<dbReference type="AlphaFoldDB" id="A0AAX0S653"/>
<evidence type="ECO:0000313" key="3">
    <source>
        <dbReference type="EMBL" id="PEJ33310.1"/>
    </source>
</evidence>
<feature type="domain" description="Glycosyl transferase family 1" evidence="1">
    <location>
        <begin position="205"/>
        <end position="361"/>
    </location>
</feature>
<evidence type="ECO:0000313" key="4">
    <source>
        <dbReference type="Proteomes" id="UP000220106"/>
    </source>
</evidence>
<proteinExistence type="predicted"/>
<gene>
    <name evidence="3" type="ORF">CN689_12340</name>
    <name evidence="2" type="ORF">DTO10_07820</name>
</gene>
<evidence type="ECO:0000313" key="2">
    <source>
        <dbReference type="EMBL" id="AXN38347.1"/>
    </source>
</evidence>
<evidence type="ECO:0000313" key="5">
    <source>
        <dbReference type="Proteomes" id="UP000260457"/>
    </source>
</evidence>
<organism evidence="3 4">
    <name type="scientific">Peribacillus butanolivorans</name>
    <dbReference type="NCBI Taxonomy" id="421767"/>
    <lineage>
        <taxon>Bacteria</taxon>
        <taxon>Bacillati</taxon>
        <taxon>Bacillota</taxon>
        <taxon>Bacilli</taxon>
        <taxon>Bacillales</taxon>
        <taxon>Bacillaceae</taxon>
        <taxon>Peribacillus</taxon>
    </lineage>
</organism>
<name>A0AAX0S653_9BACI</name>
<protein>
    <submittedName>
        <fullName evidence="2">Glycosyltransferase family 4 protein</fullName>
    </submittedName>
    <submittedName>
        <fullName evidence="3">UDP-glucose--polyglycerol phosphate glucosyltransferase</fullName>
    </submittedName>
</protein>
<evidence type="ECO:0000259" key="1">
    <source>
        <dbReference type="Pfam" id="PF00534"/>
    </source>
</evidence>
<accession>A0AAX0S653</accession>